<sequence length="405" mass="45237">MGKILKNMIKSIGLALVAMSIICCGEHEFGQFTSVVEETSENFPGTIVCHYKKSSRIYPSSPSICILPNGDYLISCEEGGPNCPVPKVTHIFKSTDKGDTWDKIASITNGQAWSNLFLYEGAVYIMGVDAPSGNVVIRKSTDNGTTWTSNVSSDNGLIFTGKYHTAPVPVVVHNNRIWRAMECYSSVISGWPKEFCAMMMSAPVGSDLMKATSWQQSNSLPYNSTYLNGYFGGWLEGNAVVGPDGKMKLIMRVEVPASVKEEVAIIDVSDDGTQISFNPETGFAQMPGGAKKFTIRYDEATARYWTLSNNVRDEFFTTVPGNVRNSLVLCSSKNLREWEIHEEVLFHEDVKYHAFQYIDWHVDGNDIVFVSRTSYDDKYGGADSYHNANYCTFHRVENFRKYISQ</sequence>
<reference evidence="3 4" key="1">
    <citation type="journal article" date="2019" name="Nat. Med.">
        <title>A library of human gut bacterial isolates paired with longitudinal multiomics data enables mechanistic microbiome research.</title>
        <authorList>
            <person name="Poyet M."/>
            <person name="Groussin M."/>
            <person name="Gibbons S.M."/>
            <person name="Avila-Pacheco J."/>
            <person name="Jiang X."/>
            <person name="Kearney S.M."/>
            <person name="Perrotta A.R."/>
            <person name="Berdy B."/>
            <person name="Zhao S."/>
            <person name="Lieberman T.D."/>
            <person name="Swanson P.K."/>
            <person name="Smith M."/>
            <person name="Roesemann S."/>
            <person name="Alexander J.E."/>
            <person name="Rich S.A."/>
            <person name="Livny J."/>
            <person name="Vlamakis H."/>
            <person name="Clish C."/>
            <person name="Bullock K."/>
            <person name="Deik A."/>
            <person name="Scott J."/>
            <person name="Pierce K.A."/>
            <person name="Xavier R.J."/>
            <person name="Alm E.J."/>
        </authorList>
    </citation>
    <scope>NUCLEOTIDE SEQUENCE [LARGE SCALE GENOMIC DNA]</scope>
    <source>
        <strain evidence="2 3">BIOML-A58</strain>
        <strain evidence="1 4">BIOML-A73</strain>
    </source>
</reference>
<dbReference type="Proteomes" id="UP000434604">
    <property type="component" value="Unassembled WGS sequence"/>
</dbReference>
<dbReference type="SUPFAM" id="SSF50939">
    <property type="entry name" value="Sialidases"/>
    <property type="match status" value="1"/>
</dbReference>
<proteinExistence type="predicted"/>
<dbReference type="AlphaFoldDB" id="A0A6L4NI48"/>
<dbReference type="EMBL" id="WDED01000005">
    <property type="protein sequence ID" value="KAB6149152.1"/>
    <property type="molecule type" value="Genomic_DNA"/>
</dbReference>
<dbReference type="RefSeq" id="WP_147393824.1">
    <property type="nucleotide sequence ID" value="NZ_JAASHA010000028.1"/>
</dbReference>
<gene>
    <name evidence="2" type="ORF">GA398_04555</name>
    <name evidence="1" type="ORF">GA560_05975</name>
</gene>
<comment type="caution">
    <text evidence="1">The sequence shown here is derived from an EMBL/GenBank/DDBJ whole genome shotgun (WGS) entry which is preliminary data.</text>
</comment>
<name>A0A6L4NI48_9BACE</name>
<dbReference type="InterPro" id="IPR036278">
    <property type="entry name" value="Sialidase_sf"/>
</dbReference>
<organism evidence="1 4">
    <name type="scientific">Bacteroides xylanisolvens</name>
    <dbReference type="NCBI Taxonomy" id="371601"/>
    <lineage>
        <taxon>Bacteria</taxon>
        <taxon>Pseudomonadati</taxon>
        <taxon>Bacteroidota</taxon>
        <taxon>Bacteroidia</taxon>
        <taxon>Bacteroidales</taxon>
        <taxon>Bacteroidaceae</taxon>
        <taxon>Bacteroides</taxon>
    </lineage>
</organism>
<dbReference type="EMBL" id="WDER01000011">
    <property type="protein sequence ID" value="KAB6085053.1"/>
    <property type="molecule type" value="Genomic_DNA"/>
</dbReference>
<evidence type="ECO:0000313" key="4">
    <source>
        <dbReference type="Proteomes" id="UP000474077"/>
    </source>
</evidence>
<evidence type="ECO:0000313" key="2">
    <source>
        <dbReference type="EMBL" id="KAB6149152.1"/>
    </source>
</evidence>
<dbReference type="Gene3D" id="2.120.10.10">
    <property type="match status" value="1"/>
</dbReference>
<accession>A0A6L4NI48</accession>
<dbReference type="CDD" id="cd15482">
    <property type="entry name" value="Sialidase_non-viral"/>
    <property type="match status" value="1"/>
</dbReference>
<evidence type="ECO:0000313" key="1">
    <source>
        <dbReference type="EMBL" id="KAB6085053.1"/>
    </source>
</evidence>
<evidence type="ECO:0000313" key="3">
    <source>
        <dbReference type="Proteomes" id="UP000434604"/>
    </source>
</evidence>
<dbReference type="Proteomes" id="UP000474077">
    <property type="component" value="Unassembled WGS sequence"/>
</dbReference>
<protein>
    <submittedName>
        <fullName evidence="1">Exo-alpha-sialidase</fullName>
    </submittedName>
</protein>